<dbReference type="NCBIfam" id="NF033546">
    <property type="entry name" value="transpos_IS21"/>
    <property type="match status" value="1"/>
</dbReference>
<evidence type="ECO:0000256" key="1">
    <source>
        <dbReference type="ARBA" id="ARBA00009277"/>
    </source>
</evidence>
<dbReference type="PROSITE" id="PS50994">
    <property type="entry name" value="INTEGRASE"/>
    <property type="match status" value="1"/>
</dbReference>
<dbReference type="InterPro" id="IPR001584">
    <property type="entry name" value="Integrase_cat-core"/>
</dbReference>
<dbReference type="Gene3D" id="3.30.420.10">
    <property type="entry name" value="Ribonuclease H-like superfamily/Ribonuclease H"/>
    <property type="match status" value="1"/>
</dbReference>
<dbReference type="RefSeq" id="WP_092564392.1">
    <property type="nucleotide sequence ID" value="NZ_FOYZ01000029.1"/>
</dbReference>
<dbReference type="Proteomes" id="UP000199659">
    <property type="component" value="Unassembled WGS sequence"/>
</dbReference>
<comment type="similarity">
    <text evidence="1">Belongs to the transposase IS21/IS408/IS1162 family.</text>
</comment>
<dbReference type="InterPro" id="IPR036397">
    <property type="entry name" value="RNaseH_sf"/>
</dbReference>
<dbReference type="InterPro" id="IPR054353">
    <property type="entry name" value="IstA-like_C"/>
</dbReference>
<sequence length="405" mass="45924">MLRSGIILMIREKAQHGKSAYAIGMELGISKNTARKYIERQGAPPPKIDRFSKLDSFKPMLHELMSEGIFNCVVLLERLKDAGYEGGITILKEYVHPFRPAKSLPATRRFETPSGKQAQMDWGICQYTDSSGILHKVPAFVMILGTSRVKYVEFTSRCDLKSLQRCMVNAFSYFGGVPKEVLTDNMKTVVVGRQAGKPLWNTRFEDFAADIGFTPKVCRIRSPQTKGKVERLVYYVKDNFLPGRKFEDLSDLNLQALDWCRMVDEKPHGTTGKIPLQELIHEGLQTLPSQPVLDKYRWESRIVTRDGMVSFDGVRYGVPWQYSGKEVQVRLCSGFLEIYYGEVLLAKHKIQYRSGSIIYLQGQYEGLAERKGIATPYPCAQQRNSAVEIRELSIYDQLLGGVSHG</sequence>
<dbReference type="SUPFAM" id="SSF53098">
    <property type="entry name" value="Ribonuclease H-like"/>
    <property type="match status" value="1"/>
</dbReference>
<dbReference type="PANTHER" id="PTHR35004">
    <property type="entry name" value="TRANSPOSASE RV3428C-RELATED"/>
    <property type="match status" value="1"/>
</dbReference>
<feature type="domain" description="Integrase catalytic" evidence="2">
    <location>
        <begin position="109"/>
        <end position="283"/>
    </location>
</feature>
<dbReference type="EMBL" id="FOYZ01000029">
    <property type="protein sequence ID" value="SFS09055.1"/>
    <property type="molecule type" value="Genomic_DNA"/>
</dbReference>
<evidence type="ECO:0000313" key="3">
    <source>
        <dbReference type="EMBL" id="SFS09055.1"/>
    </source>
</evidence>
<dbReference type="Pfam" id="PF22483">
    <property type="entry name" value="Mu-transpos_C_2"/>
    <property type="match status" value="1"/>
</dbReference>
<gene>
    <name evidence="3" type="ORF">SAMN05661086_03707</name>
</gene>
<proteinExistence type="inferred from homology"/>
<dbReference type="PANTHER" id="PTHR35004:SF6">
    <property type="entry name" value="TRANSPOSASE"/>
    <property type="match status" value="1"/>
</dbReference>
<protein>
    <submittedName>
        <fullName evidence="3">Transposase</fullName>
    </submittedName>
</protein>
<organism evidence="3 4">
    <name type="scientific">Anaeromicropila populeti</name>
    <dbReference type="NCBI Taxonomy" id="37658"/>
    <lineage>
        <taxon>Bacteria</taxon>
        <taxon>Bacillati</taxon>
        <taxon>Bacillota</taxon>
        <taxon>Clostridia</taxon>
        <taxon>Lachnospirales</taxon>
        <taxon>Lachnospiraceae</taxon>
        <taxon>Anaeromicropila</taxon>
    </lineage>
</organism>
<name>A0A1I6M045_9FIRM</name>
<keyword evidence="4" id="KW-1185">Reference proteome</keyword>
<reference evidence="3 4" key="1">
    <citation type="submission" date="2016-10" db="EMBL/GenBank/DDBJ databases">
        <authorList>
            <person name="de Groot N.N."/>
        </authorList>
    </citation>
    <scope>NUCLEOTIDE SEQUENCE [LARGE SCALE GENOMIC DNA]</scope>
    <source>
        <strain evidence="3 4">743A</strain>
    </source>
</reference>
<dbReference type="OrthoDB" id="3193769at2"/>
<evidence type="ECO:0000259" key="2">
    <source>
        <dbReference type="PROSITE" id="PS50994"/>
    </source>
</evidence>
<dbReference type="GO" id="GO:0015074">
    <property type="term" value="P:DNA integration"/>
    <property type="evidence" value="ECO:0007669"/>
    <property type="project" value="InterPro"/>
</dbReference>
<dbReference type="AlphaFoldDB" id="A0A1I6M045"/>
<dbReference type="STRING" id="37658.SAMN05661086_03707"/>
<dbReference type="Pfam" id="PF00665">
    <property type="entry name" value="rve"/>
    <property type="match status" value="1"/>
</dbReference>
<dbReference type="GO" id="GO:0003676">
    <property type="term" value="F:nucleic acid binding"/>
    <property type="evidence" value="ECO:0007669"/>
    <property type="project" value="InterPro"/>
</dbReference>
<evidence type="ECO:0000313" key="4">
    <source>
        <dbReference type="Proteomes" id="UP000199659"/>
    </source>
</evidence>
<accession>A0A1I6M045</accession>
<dbReference type="InterPro" id="IPR012337">
    <property type="entry name" value="RNaseH-like_sf"/>
</dbReference>